<dbReference type="PANTHER" id="PTHR31922">
    <property type="entry name" value="TRANSMEMBRANE PROTEIN 215"/>
    <property type="match status" value="1"/>
</dbReference>
<feature type="compositionally biased region" description="Basic residues" evidence="1">
    <location>
        <begin position="57"/>
        <end position="67"/>
    </location>
</feature>
<dbReference type="InterPro" id="IPR031486">
    <property type="entry name" value="TMEM215"/>
</dbReference>
<sequence>MALCCVKMPTTAVSGLKGESLGNVPLIAIGPAICVPGVAAIFLANKTNGCTECPAQWRRKKRKKKPQMRQNQSTIPKEPTLERKCGEFQAGEDSSSSTTTGESIWLTCKAEKDEVLLYLRPYHSSSALVATACVSSYCMFEKVHSPMENMVHTGTPHLPFSTTEPCYKKDRDPTILPYWSFTQPRDCRWDYETVV</sequence>
<dbReference type="OrthoDB" id="9304762at2759"/>
<dbReference type="Proteomes" id="UP000515152">
    <property type="component" value="Chromosome 22"/>
</dbReference>
<reference evidence="3" key="1">
    <citation type="submission" date="2025-08" db="UniProtKB">
        <authorList>
            <consortium name="RefSeq"/>
        </authorList>
    </citation>
    <scope>IDENTIFICATION</scope>
</reference>
<dbReference type="PANTHER" id="PTHR31922:SF2">
    <property type="entry name" value="TRANSMEMBRANE PROTEIN 215"/>
    <property type="match status" value="1"/>
</dbReference>
<evidence type="ECO:0000313" key="3">
    <source>
        <dbReference type="RefSeq" id="XP_031415193.1"/>
    </source>
</evidence>
<keyword evidence="3" id="KW-0812">Transmembrane</keyword>
<dbReference type="AlphaFoldDB" id="A0A6P8EGQ7"/>
<dbReference type="RefSeq" id="XP_031415193.1">
    <property type="nucleotide sequence ID" value="XM_031559333.2"/>
</dbReference>
<gene>
    <name evidence="3" type="primary">LOC116218315</name>
</gene>
<accession>A0A6P8EGQ7</accession>
<organism evidence="2 3">
    <name type="scientific">Clupea harengus</name>
    <name type="common">Atlantic herring</name>
    <dbReference type="NCBI Taxonomy" id="7950"/>
    <lineage>
        <taxon>Eukaryota</taxon>
        <taxon>Metazoa</taxon>
        <taxon>Chordata</taxon>
        <taxon>Craniata</taxon>
        <taxon>Vertebrata</taxon>
        <taxon>Euteleostomi</taxon>
        <taxon>Actinopterygii</taxon>
        <taxon>Neopterygii</taxon>
        <taxon>Teleostei</taxon>
        <taxon>Clupei</taxon>
        <taxon>Clupeiformes</taxon>
        <taxon>Clupeoidei</taxon>
        <taxon>Clupeidae</taxon>
        <taxon>Clupea</taxon>
    </lineage>
</organism>
<feature type="region of interest" description="Disordered" evidence="1">
    <location>
        <begin position="57"/>
        <end position="100"/>
    </location>
</feature>
<keyword evidence="2" id="KW-1185">Reference proteome</keyword>
<protein>
    <submittedName>
        <fullName evidence="3">Transmembrane protein 215</fullName>
    </submittedName>
</protein>
<dbReference type="Pfam" id="PF15746">
    <property type="entry name" value="TMEM215"/>
    <property type="match status" value="1"/>
</dbReference>
<dbReference type="GeneID" id="116218315"/>
<dbReference type="KEGG" id="char:116218315"/>
<evidence type="ECO:0000256" key="1">
    <source>
        <dbReference type="SAM" id="MobiDB-lite"/>
    </source>
</evidence>
<proteinExistence type="predicted"/>
<evidence type="ECO:0000313" key="2">
    <source>
        <dbReference type="Proteomes" id="UP000515152"/>
    </source>
</evidence>
<keyword evidence="3" id="KW-0472">Membrane</keyword>
<name>A0A6P8EGQ7_CLUHA</name>